<dbReference type="SUPFAM" id="SSF53187">
    <property type="entry name" value="Zn-dependent exopeptidases"/>
    <property type="match status" value="1"/>
</dbReference>
<evidence type="ECO:0000313" key="5">
    <source>
        <dbReference type="Proteomes" id="UP000830198"/>
    </source>
</evidence>
<evidence type="ECO:0000259" key="3">
    <source>
        <dbReference type="Pfam" id="PF16254"/>
    </source>
</evidence>
<name>A0ABY4I457_CHIFI</name>
<sequence>MMIELCKELFPINRSITGDGVRASLKILQKRIPIRMHEVPSGTKVFDWTVPKEWNVSEAYVIDLKSGERIIDFKNCNLHLVGYSIPMDAVVSWEELNKHLFTIEEQPTAIPYITSYYREFWGFCVAYNEYQQIDRSSSFHVVIKSELKDGHLTYADLIIPGETEKEIFISTYVCHPSMVNNELSGPVVATFLAEWLLKKEKRKYTYRFVFIPETIGSITYLHYHLDVLKERVIGGYNLSCVGDERTFSYLPSRYGNTLSDKIALHVLNNTTTFRKYSFLDRGSDERQYCAPGVDLPICSILRTKFGDYPEYHTSLDNFDLVTEKGLSGTLDVYKKCIDLFELNFTPKVKVLCEPQLGKRGLYPTISTKSTGATVRNMMNFIAYADGTNDMIDICNIIGVPYWDCASFLQPLLEKDVLEAIG</sequence>
<evidence type="ECO:0000259" key="1">
    <source>
        <dbReference type="Pfam" id="PF09940"/>
    </source>
</evidence>
<dbReference type="Pfam" id="PF16221">
    <property type="entry name" value="HTH_47"/>
    <property type="match status" value="1"/>
</dbReference>
<dbReference type="PIRSF" id="PIRSF015244">
    <property type="entry name" value="UCP015244"/>
    <property type="match status" value="1"/>
</dbReference>
<dbReference type="InterPro" id="IPR036388">
    <property type="entry name" value="WH-like_DNA-bd_sf"/>
</dbReference>
<dbReference type="InterPro" id="IPR012353">
    <property type="entry name" value="UCP015244"/>
</dbReference>
<dbReference type="InterPro" id="IPR032622">
    <property type="entry name" value="UCP01524_HTH"/>
</dbReference>
<evidence type="ECO:0000313" key="4">
    <source>
        <dbReference type="EMBL" id="UPK70423.1"/>
    </source>
</evidence>
<proteinExistence type="predicted"/>
<dbReference type="Gene3D" id="1.10.10.10">
    <property type="entry name" value="Winged helix-like DNA-binding domain superfamily/Winged helix DNA-binding domain"/>
    <property type="match status" value="1"/>
</dbReference>
<dbReference type="Gene3D" id="3.40.630.10">
    <property type="entry name" value="Zn peptidases"/>
    <property type="match status" value="1"/>
</dbReference>
<dbReference type="RefSeq" id="WP_247812638.1">
    <property type="nucleotide sequence ID" value="NZ_CP095855.1"/>
</dbReference>
<dbReference type="Gene3D" id="3.50.30.90">
    <property type="match status" value="1"/>
</dbReference>
<dbReference type="Pfam" id="PF16254">
    <property type="entry name" value="DUF4910"/>
    <property type="match status" value="1"/>
</dbReference>
<reference evidence="4 5" key="1">
    <citation type="submission" date="2022-04" db="EMBL/GenBank/DDBJ databases">
        <title>The arsenic-methylating capacity of Chitinophaga filiformis YT5 during chitin decomposition.</title>
        <authorList>
            <person name="Chen G."/>
            <person name="Liang Y."/>
        </authorList>
    </citation>
    <scope>NUCLEOTIDE SEQUENCE [LARGE SCALE GENOMIC DNA]</scope>
    <source>
        <strain evidence="4 5">YT5</strain>
    </source>
</reference>
<dbReference type="Proteomes" id="UP000830198">
    <property type="component" value="Chromosome"/>
</dbReference>
<feature type="domain" description="DUF2172" evidence="1">
    <location>
        <begin position="53"/>
        <end position="146"/>
    </location>
</feature>
<protein>
    <submittedName>
        <fullName evidence="4">DUF4910 domain-containing protein</fullName>
    </submittedName>
</protein>
<organism evidence="4 5">
    <name type="scientific">Chitinophaga filiformis</name>
    <name type="common">Myxococcus filiformis</name>
    <name type="synonym">Flexibacter filiformis</name>
    <dbReference type="NCBI Taxonomy" id="104663"/>
    <lineage>
        <taxon>Bacteria</taxon>
        <taxon>Pseudomonadati</taxon>
        <taxon>Bacteroidota</taxon>
        <taxon>Chitinophagia</taxon>
        <taxon>Chitinophagales</taxon>
        <taxon>Chitinophagaceae</taxon>
        <taxon>Chitinophaga</taxon>
    </lineage>
</organism>
<dbReference type="EMBL" id="CP095855">
    <property type="protein sequence ID" value="UPK70423.1"/>
    <property type="molecule type" value="Genomic_DNA"/>
</dbReference>
<evidence type="ECO:0000259" key="2">
    <source>
        <dbReference type="Pfam" id="PF16221"/>
    </source>
</evidence>
<gene>
    <name evidence="4" type="ORF">MYF79_03830</name>
</gene>
<dbReference type="InterPro" id="IPR032610">
    <property type="entry name" value="DUF2172"/>
</dbReference>
<dbReference type="InterPro" id="IPR032589">
    <property type="entry name" value="DUF4910"/>
</dbReference>
<accession>A0ABY4I457</accession>
<feature type="domain" description="UCP01524 winged helix-turn-helix" evidence="2">
    <location>
        <begin position="349"/>
        <end position="418"/>
    </location>
</feature>
<feature type="domain" description="DUF4910" evidence="3">
    <location>
        <begin position="4"/>
        <end position="343"/>
    </location>
</feature>
<keyword evidence="5" id="KW-1185">Reference proteome</keyword>
<dbReference type="Pfam" id="PF09940">
    <property type="entry name" value="DUF2172"/>
    <property type="match status" value="1"/>
</dbReference>